<name>A0AAV3Z0C3_9GAST</name>
<gene>
    <name evidence="2" type="ORF">PoB_001447700</name>
</gene>
<reference evidence="2 3" key="1">
    <citation type="journal article" date="2021" name="Elife">
        <title>Chloroplast acquisition without the gene transfer in kleptoplastic sea slugs, Plakobranchus ocellatus.</title>
        <authorList>
            <person name="Maeda T."/>
            <person name="Takahashi S."/>
            <person name="Yoshida T."/>
            <person name="Shimamura S."/>
            <person name="Takaki Y."/>
            <person name="Nagai Y."/>
            <person name="Toyoda A."/>
            <person name="Suzuki Y."/>
            <person name="Arimoto A."/>
            <person name="Ishii H."/>
            <person name="Satoh N."/>
            <person name="Nishiyama T."/>
            <person name="Hasebe M."/>
            <person name="Maruyama T."/>
            <person name="Minagawa J."/>
            <person name="Obokata J."/>
            <person name="Shigenobu S."/>
        </authorList>
    </citation>
    <scope>NUCLEOTIDE SEQUENCE [LARGE SCALE GENOMIC DNA]</scope>
</reference>
<evidence type="ECO:0000313" key="3">
    <source>
        <dbReference type="Proteomes" id="UP000735302"/>
    </source>
</evidence>
<sequence length="116" mass="13378">MVSCEKTDRWKNMTKSSKILIRKSIALLIFSMLTRRGFLQVPANSNISTEGRKYKWSQGIQRPPTLLVAANMTGTEKLPILIIGKLETPRCLKNIIRTLRALYKWDHKARMTSNIF</sequence>
<dbReference type="GO" id="GO:0003676">
    <property type="term" value="F:nucleic acid binding"/>
    <property type="evidence" value="ECO:0007669"/>
    <property type="project" value="InterPro"/>
</dbReference>
<dbReference type="AlphaFoldDB" id="A0AAV3Z0C3"/>
<dbReference type="InterPro" id="IPR004875">
    <property type="entry name" value="DDE_SF_endonuclease_dom"/>
</dbReference>
<accession>A0AAV3Z0C3</accession>
<dbReference type="Pfam" id="PF03184">
    <property type="entry name" value="DDE_1"/>
    <property type="match status" value="1"/>
</dbReference>
<protein>
    <submittedName>
        <fullName evidence="2">Tigger transposable element-derived protein 6</fullName>
    </submittedName>
</protein>
<keyword evidence="3" id="KW-1185">Reference proteome</keyword>
<dbReference type="Proteomes" id="UP000735302">
    <property type="component" value="Unassembled WGS sequence"/>
</dbReference>
<feature type="domain" description="DDE-1" evidence="1">
    <location>
        <begin position="65"/>
        <end position="116"/>
    </location>
</feature>
<comment type="caution">
    <text evidence="2">The sequence shown here is derived from an EMBL/GenBank/DDBJ whole genome shotgun (WGS) entry which is preliminary data.</text>
</comment>
<dbReference type="EMBL" id="BLXT01001819">
    <property type="protein sequence ID" value="GFN87971.1"/>
    <property type="molecule type" value="Genomic_DNA"/>
</dbReference>
<evidence type="ECO:0000259" key="1">
    <source>
        <dbReference type="Pfam" id="PF03184"/>
    </source>
</evidence>
<organism evidence="2 3">
    <name type="scientific">Plakobranchus ocellatus</name>
    <dbReference type="NCBI Taxonomy" id="259542"/>
    <lineage>
        <taxon>Eukaryota</taxon>
        <taxon>Metazoa</taxon>
        <taxon>Spiralia</taxon>
        <taxon>Lophotrochozoa</taxon>
        <taxon>Mollusca</taxon>
        <taxon>Gastropoda</taxon>
        <taxon>Heterobranchia</taxon>
        <taxon>Euthyneura</taxon>
        <taxon>Panpulmonata</taxon>
        <taxon>Sacoglossa</taxon>
        <taxon>Placobranchoidea</taxon>
        <taxon>Plakobranchidae</taxon>
        <taxon>Plakobranchus</taxon>
    </lineage>
</organism>
<evidence type="ECO:0000313" key="2">
    <source>
        <dbReference type="EMBL" id="GFN87971.1"/>
    </source>
</evidence>
<proteinExistence type="predicted"/>